<sequence length="170" mass="18866">MSIPIDEVAVALKASIERSGLHIEDEALACAARATEGYAYLTQLVGYSVWRVARRHATTSLIISQHDVKEGVQVARDEYERAVLDTALADLTLPSVQYLLSMCVDEGASSTGEIARRMGKPTADANSYRRILIARQTIEATAPGYVAFSMPRMKEYLERNKDRILARYGR</sequence>
<proteinExistence type="predicted"/>
<keyword evidence="2" id="KW-1185">Reference proteome</keyword>
<protein>
    <recommendedName>
        <fullName evidence="3">DUF3102 domain-containing protein</fullName>
    </recommendedName>
</protein>
<name>A0ABT7V9B8_9ACTN</name>
<evidence type="ECO:0008006" key="3">
    <source>
        <dbReference type="Google" id="ProtNLM"/>
    </source>
</evidence>
<organism evidence="1 2">
    <name type="scientific">Enorma phocaeensis</name>
    <dbReference type="NCBI Taxonomy" id="1871019"/>
    <lineage>
        <taxon>Bacteria</taxon>
        <taxon>Bacillati</taxon>
        <taxon>Actinomycetota</taxon>
        <taxon>Coriobacteriia</taxon>
        <taxon>Coriobacteriales</taxon>
        <taxon>Coriobacteriaceae</taxon>
        <taxon>Enorma</taxon>
    </lineage>
</organism>
<evidence type="ECO:0000313" key="1">
    <source>
        <dbReference type="EMBL" id="MDM8275103.1"/>
    </source>
</evidence>
<reference evidence="1 2" key="2">
    <citation type="submission" date="2023-06" db="EMBL/GenBank/DDBJ databases">
        <authorList>
            <person name="Zeman M."/>
            <person name="Kubasova T."/>
            <person name="Jahodarova E."/>
            <person name="Nykrynova M."/>
            <person name="Rychlik I."/>
        </authorList>
    </citation>
    <scope>NUCLEOTIDE SEQUENCE [LARGE SCALE GENOMIC DNA]</scope>
    <source>
        <strain evidence="1 2">154_Feed</strain>
    </source>
</reference>
<accession>A0ABT7V9B8</accession>
<reference evidence="2" key="1">
    <citation type="submission" date="2023-06" db="EMBL/GenBank/DDBJ databases">
        <title>Identification and characterization of horizontal gene transfer across gut microbiota members of farm animals based on homology search.</title>
        <authorList>
            <person name="Zeman M."/>
            <person name="Kubasova T."/>
            <person name="Jahodarova E."/>
            <person name="Nykrynova M."/>
            <person name="Rychlik I."/>
        </authorList>
    </citation>
    <scope>NUCLEOTIDE SEQUENCE [LARGE SCALE GENOMIC DNA]</scope>
    <source>
        <strain evidence="2">154_Feed</strain>
    </source>
</reference>
<evidence type="ECO:0000313" key="2">
    <source>
        <dbReference type="Proteomes" id="UP001529421"/>
    </source>
</evidence>
<dbReference type="Proteomes" id="UP001529421">
    <property type="component" value="Unassembled WGS sequence"/>
</dbReference>
<dbReference type="RefSeq" id="WP_289545162.1">
    <property type="nucleotide sequence ID" value="NZ_JAUDDZ010000007.1"/>
</dbReference>
<dbReference type="EMBL" id="JAUDDZ010000007">
    <property type="protein sequence ID" value="MDM8275103.1"/>
    <property type="molecule type" value="Genomic_DNA"/>
</dbReference>
<comment type="caution">
    <text evidence="1">The sequence shown here is derived from an EMBL/GenBank/DDBJ whole genome shotgun (WGS) entry which is preliminary data.</text>
</comment>
<gene>
    <name evidence="1" type="ORF">QUW28_06275</name>
</gene>